<evidence type="ECO:0000313" key="3">
    <source>
        <dbReference type="Proteomes" id="UP001357733"/>
    </source>
</evidence>
<feature type="chain" id="PRO_5043420968" evidence="1">
    <location>
        <begin position="28"/>
        <end position="952"/>
    </location>
</feature>
<dbReference type="PANTHER" id="PTHR30032:SF8">
    <property type="entry name" value="GERMINATION-SPECIFIC N-ACETYLMURAMOYL-L-ALANINE AMIDASE"/>
    <property type="match status" value="1"/>
</dbReference>
<proteinExistence type="predicted"/>
<dbReference type="PANTHER" id="PTHR30032">
    <property type="entry name" value="N-ACETYLMURAMOYL-L-ALANINE AMIDASE-RELATED"/>
    <property type="match status" value="1"/>
</dbReference>
<dbReference type="AlphaFoldDB" id="A0AAW9MZG9"/>
<dbReference type="RefSeq" id="WP_324620163.1">
    <property type="nucleotide sequence ID" value="NZ_JAYKOT010000003.1"/>
</dbReference>
<sequence length="952" mass="105702">MNKNIRRVLAFMLAFVMVFAAAVPVLATNTDNTNAANNPPILKLVDGKLWFNFSVNHEKSRIFYGTTFQDVFDADNNQNAKELKPDADGNVKQYVEFDNEIFVSIFDKDNAQTRYWRISLANSGLVSEELNSDGTSKGVQGWAFDDLGHNKNIQPVKESEQVNVTKPAKFCVRFFYSDPNAAQDKYALYTNLQANIYHMNGNDKDYDVKDVEIGTDGKLCFTGNLVVGKDYYVEYKANGFIFETPAELNDEGYAVRKLFHVQTKTKLVDGAKEWVIERDEKGNQTNTLEFGVRLTPVELGQYLIRAIGTNNQPVRKVQFGIYVLDQTDAFHYKKDQDGNLILKNPDAPIYVTEPTNWNGYTGIKRDDILVNNQTGVVSIVLSRNTDGTPNETYELRTGEILGVKAIEGTFQDEARAAESGYKYNGNVYPLNLWKIKDVKRYNEAQKKPSIDPKEVYELREDKVVVTVPFADLYATIRVKIFNAGRTPQVRQPVTGAKVGLYENGNTMIGEELKLGKELLVKETDNYGIVEFKGLPISNVKTFFYPELNGGNAYRGVSMPYMIKQLDTGNHEGLAPYPNIITTQGYFETENGSSSPRTDLTITRSEYGSVLDIEIENHADFFGMDNRVAGKDRFETAVAIADKQFPNGLEKKDGYKNVVVAEVGTFADALTAGVVAYEYNAPLLMVTKDTLPEVTAKYIADNAERVIIVGGPNTISNKTADEIRALGVVVKRISGDNRFGTAQQVGEAFRGLIQAGNQKPAFNLGYDTKATVFLANAYNFADALTASVPAAYYGIPILLTHGDKLAPETIQALKDWDIEKVIIVGGENSVSKKVENELANLGHGYSVERFFGATRQLTSMKIAGTFFEDVTRVFFANGTAFADALAAAPFGARVKAPIILVERDKVSEEVVKFLKDNNISEGTIFGGTDQISTNVREQLANILNLRTEYPGIH</sequence>
<accession>A0AAW9MZG9</accession>
<dbReference type="InterPro" id="IPR007253">
    <property type="entry name" value="Cell_wall-bd_2"/>
</dbReference>
<reference evidence="2 3" key="1">
    <citation type="submission" date="2024-01" db="EMBL/GenBank/DDBJ databases">
        <title>Complete genome sequence of Citroniella saccharovorans strain M6.X9, isolated from human fecal sample.</title>
        <authorList>
            <person name="Cheng G."/>
            <person name="Westerholm M."/>
            <person name="Schnurer A."/>
        </authorList>
    </citation>
    <scope>NUCLEOTIDE SEQUENCE [LARGE SCALE GENOMIC DNA]</scope>
    <source>
        <strain evidence="2 3">DSM 29873</strain>
    </source>
</reference>
<name>A0AAW9MZG9_9FIRM</name>
<organism evidence="2 3">
    <name type="scientific">Citroniella saccharovorans</name>
    <dbReference type="NCBI Taxonomy" id="2053367"/>
    <lineage>
        <taxon>Bacteria</taxon>
        <taxon>Bacillati</taxon>
        <taxon>Bacillota</taxon>
        <taxon>Tissierellia</taxon>
        <taxon>Tissierellales</taxon>
        <taxon>Peptoniphilaceae</taxon>
        <taxon>Citroniella</taxon>
    </lineage>
</organism>
<protein>
    <submittedName>
        <fullName evidence="2">Cell wall-binding repeat-containing protein</fullName>
    </submittedName>
</protein>
<feature type="signal peptide" evidence="1">
    <location>
        <begin position="1"/>
        <end position="27"/>
    </location>
</feature>
<dbReference type="EMBL" id="JAYKOT010000003">
    <property type="protein sequence ID" value="MEB3430005.1"/>
    <property type="molecule type" value="Genomic_DNA"/>
</dbReference>
<dbReference type="Proteomes" id="UP001357733">
    <property type="component" value="Unassembled WGS sequence"/>
</dbReference>
<dbReference type="Pfam" id="PF04122">
    <property type="entry name" value="CW_binding_2"/>
    <property type="match status" value="3"/>
</dbReference>
<gene>
    <name evidence="2" type="ORF">VLK81_08395</name>
</gene>
<dbReference type="InterPro" id="IPR051922">
    <property type="entry name" value="Bact_Sporulation_Assoc"/>
</dbReference>
<dbReference type="Gene3D" id="3.40.50.12090">
    <property type="match status" value="2"/>
</dbReference>
<evidence type="ECO:0000256" key="1">
    <source>
        <dbReference type="SAM" id="SignalP"/>
    </source>
</evidence>
<keyword evidence="3" id="KW-1185">Reference proteome</keyword>
<comment type="caution">
    <text evidence="2">The sequence shown here is derived from an EMBL/GenBank/DDBJ whole genome shotgun (WGS) entry which is preliminary data.</text>
</comment>
<evidence type="ECO:0000313" key="2">
    <source>
        <dbReference type="EMBL" id="MEB3430005.1"/>
    </source>
</evidence>
<keyword evidence="1" id="KW-0732">Signal</keyword>